<dbReference type="AlphaFoldDB" id="A0A6A6IYN4"/>
<evidence type="ECO:0000313" key="2">
    <source>
        <dbReference type="Proteomes" id="UP000800094"/>
    </source>
</evidence>
<name>A0A6A6IYN4_9PLEO</name>
<evidence type="ECO:0000313" key="1">
    <source>
        <dbReference type="EMBL" id="KAF2255418.1"/>
    </source>
</evidence>
<dbReference type="EMBL" id="ML987190">
    <property type="protein sequence ID" value="KAF2255418.1"/>
    <property type="molecule type" value="Genomic_DNA"/>
</dbReference>
<gene>
    <name evidence="1" type="ORF">BU26DRAFT_155780</name>
</gene>
<protein>
    <submittedName>
        <fullName evidence="1">Uncharacterized protein</fullName>
    </submittedName>
</protein>
<keyword evidence="2" id="KW-1185">Reference proteome</keyword>
<dbReference type="Proteomes" id="UP000800094">
    <property type="component" value="Unassembled WGS sequence"/>
</dbReference>
<dbReference type="RefSeq" id="XP_033690422.1">
    <property type="nucleotide sequence ID" value="XM_033820049.1"/>
</dbReference>
<dbReference type="GeneID" id="54573379"/>
<organism evidence="1 2">
    <name type="scientific">Trematosphaeria pertusa</name>
    <dbReference type="NCBI Taxonomy" id="390896"/>
    <lineage>
        <taxon>Eukaryota</taxon>
        <taxon>Fungi</taxon>
        <taxon>Dikarya</taxon>
        <taxon>Ascomycota</taxon>
        <taxon>Pezizomycotina</taxon>
        <taxon>Dothideomycetes</taxon>
        <taxon>Pleosporomycetidae</taxon>
        <taxon>Pleosporales</taxon>
        <taxon>Massarineae</taxon>
        <taxon>Trematosphaeriaceae</taxon>
        <taxon>Trematosphaeria</taxon>
    </lineage>
</organism>
<proteinExistence type="predicted"/>
<sequence>MQCRFGTWGSEGEFPRPFHSVSEHPQIELRIHSSRPRSSLYAIRDAFIPSHISSVHPHKQRLASFCSFKSLEAVKEMPTHSEAPAEEKYILLVHRPRDHRKESLAIKPPVLKRRYPLAVPQRRGYSVISIKAESSCIPRRRNRYAERLKESV</sequence>
<accession>A0A6A6IYN4</accession>
<reference evidence="1" key="1">
    <citation type="journal article" date="2020" name="Stud. Mycol.">
        <title>101 Dothideomycetes genomes: a test case for predicting lifestyles and emergence of pathogens.</title>
        <authorList>
            <person name="Haridas S."/>
            <person name="Albert R."/>
            <person name="Binder M."/>
            <person name="Bloem J."/>
            <person name="Labutti K."/>
            <person name="Salamov A."/>
            <person name="Andreopoulos B."/>
            <person name="Baker S."/>
            <person name="Barry K."/>
            <person name="Bills G."/>
            <person name="Bluhm B."/>
            <person name="Cannon C."/>
            <person name="Castanera R."/>
            <person name="Culley D."/>
            <person name="Daum C."/>
            <person name="Ezra D."/>
            <person name="Gonzalez J."/>
            <person name="Henrissat B."/>
            <person name="Kuo A."/>
            <person name="Liang C."/>
            <person name="Lipzen A."/>
            <person name="Lutzoni F."/>
            <person name="Magnuson J."/>
            <person name="Mondo S."/>
            <person name="Nolan M."/>
            <person name="Ohm R."/>
            <person name="Pangilinan J."/>
            <person name="Park H.-J."/>
            <person name="Ramirez L."/>
            <person name="Alfaro M."/>
            <person name="Sun H."/>
            <person name="Tritt A."/>
            <person name="Yoshinaga Y."/>
            <person name="Zwiers L.-H."/>
            <person name="Turgeon B."/>
            <person name="Goodwin S."/>
            <person name="Spatafora J."/>
            <person name="Crous P."/>
            <person name="Grigoriev I."/>
        </authorList>
    </citation>
    <scope>NUCLEOTIDE SEQUENCE</scope>
    <source>
        <strain evidence="1">CBS 122368</strain>
    </source>
</reference>